<dbReference type="Proteomes" id="UP001234178">
    <property type="component" value="Unassembled WGS sequence"/>
</dbReference>
<evidence type="ECO:0000313" key="1">
    <source>
        <dbReference type="EMBL" id="KAK4021757.1"/>
    </source>
</evidence>
<keyword evidence="2" id="KW-1185">Reference proteome</keyword>
<evidence type="ECO:0000313" key="2">
    <source>
        <dbReference type="Proteomes" id="UP001234178"/>
    </source>
</evidence>
<accession>A0ABR0A9G8</accession>
<gene>
    <name evidence="1" type="ORF">OUZ56_003666</name>
</gene>
<sequence length="171" mass="19053">MKVLVAKIYPGGDIKSEEFARCMLENGLSPAETVFGHQFRSVIPAHQSSYATCWKEVITARDRQSVIDVATKFRYDESARSLARYPSEPTRGGAVLWQNLRFLRPMRPIAEDPGASSVGNPTMDVKHNGVERVTLTDVNGNEDGSNSILPLPPRPSRWSARIPKKKVIFDV</sequence>
<reference evidence="1 2" key="1">
    <citation type="journal article" date="2023" name="Nucleic Acids Res.">
        <title>The hologenome of Daphnia magna reveals possible DNA methylation and microbiome-mediated evolution of the host genome.</title>
        <authorList>
            <person name="Chaturvedi A."/>
            <person name="Li X."/>
            <person name="Dhandapani V."/>
            <person name="Marshall H."/>
            <person name="Kissane S."/>
            <person name="Cuenca-Cambronero M."/>
            <person name="Asole G."/>
            <person name="Calvet F."/>
            <person name="Ruiz-Romero M."/>
            <person name="Marangio P."/>
            <person name="Guigo R."/>
            <person name="Rago D."/>
            <person name="Mirbahai L."/>
            <person name="Eastwood N."/>
            <person name="Colbourne J.K."/>
            <person name="Zhou J."/>
            <person name="Mallon E."/>
            <person name="Orsini L."/>
        </authorList>
    </citation>
    <scope>NUCLEOTIDE SEQUENCE [LARGE SCALE GENOMIC DNA]</scope>
    <source>
        <strain evidence="1">LRV0_1</strain>
    </source>
</reference>
<name>A0ABR0A9G8_9CRUS</name>
<organism evidence="1 2">
    <name type="scientific">Daphnia magna</name>
    <dbReference type="NCBI Taxonomy" id="35525"/>
    <lineage>
        <taxon>Eukaryota</taxon>
        <taxon>Metazoa</taxon>
        <taxon>Ecdysozoa</taxon>
        <taxon>Arthropoda</taxon>
        <taxon>Crustacea</taxon>
        <taxon>Branchiopoda</taxon>
        <taxon>Diplostraca</taxon>
        <taxon>Cladocera</taxon>
        <taxon>Anomopoda</taxon>
        <taxon>Daphniidae</taxon>
        <taxon>Daphnia</taxon>
    </lineage>
</organism>
<proteinExistence type="predicted"/>
<comment type="caution">
    <text evidence="1">The sequence shown here is derived from an EMBL/GenBank/DDBJ whole genome shotgun (WGS) entry which is preliminary data.</text>
</comment>
<dbReference type="EMBL" id="JAOYFB010000036">
    <property type="protein sequence ID" value="KAK4021757.1"/>
    <property type="molecule type" value="Genomic_DNA"/>
</dbReference>
<protein>
    <submittedName>
        <fullName evidence="1">Uncharacterized protein</fullName>
    </submittedName>
</protein>